<keyword evidence="1" id="KW-0812">Transmembrane</keyword>
<name>A0A347TM97_9BACT</name>
<dbReference type="Gene3D" id="1.10.287.910">
    <property type="entry name" value="bacterial mercury transporter, merf"/>
    <property type="match status" value="1"/>
</dbReference>
<evidence type="ECO:0000313" key="2">
    <source>
        <dbReference type="EMBL" id="AXX87725.1"/>
    </source>
</evidence>
<feature type="transmembrane region" description="Helical" evidence="1">
    <location>
        <begin position="82"/>
        <end position="104"/>
    </location>
</feature>
<evidence type="ECO:0000313" key="3">
    <source>
        <dbReference type="EMBL" id="PHO15043.1"/>
    </source>
</evidence>
<evidence type="ECO:0000313" key="4">
    <source>
        <dbReference type="Proteomes" id="UP000224740"/>
    </source>
</evidence>
<proteinExistence type="predicted"/>
<protein>
    <submittedName>
        <fullName evidence="2">Putative mercuric transport protein MerT</fullName>
    </submittedName>
    <submittedName>
        <fullName evidence="3">Transporter</fullName>
    </submittedName>
</protein>
<organism evidence="2 5">
    <name type="scientific">Malaciobacter marinus</name>
    <dbReference type="NCBI Taxonomy" id="505249"/>
    <lineage>
        <taxon>Bacteria</taxon>
        <taxon>Pseudomonadati</taxon>
        <taxon>Campylobacterota</taxon>
        <taxon>Epsilonproteobacteria</taxon>
        <taxon>Campylobacterales</taxon>
        <taxon>Arcobacteraceae</taxon>
        <taxon>Malaciobacter</taxon>
    </lineage>
</organism>
<reference evidence="4" key="1">
    <citation type="submission" date="2017-09" db="EMBL/GenBank/DDBJ databases">
        <title>Arcobacter canalis sp. nov., a new species isolated from a water canal contaminated with urban sewage.</title>
        <authorList>
            <person name="Perez-Cataluna A."/>
            <person name="Salas-Masso N."/>
            <person name="Figueras M.J."/>
        </authorList>
    </citation>
    <scope>NUCLEOTIDE SEQUENCE [LARGE SCALE GENOMIC DNA]</scope>
    <source>
        <strain evidence="4">CECT 7727</strain>
    </source>
</reference>
<dbReference type="RefSeq" id="WP_099311348.1">
    <property type="nucleotide sequence ID" value="NZ_CP032101.1"/>
</dbReference>
<evidence type="ECO:0000256" key="1">
    <source>
        <dbReference type="SAM" id="Phobius"/>
    </source>
</evidence>
<gene>
    <name evidence="2" type="ORF">AMRN_2003</name>
    <name evidence="3" type="ORF">CPH92_08730</name>
</gene>
<keyword evidence="1" id="KW-1133">Transmembrane helix</keyword>
<feature type="transmembrane region" description="Helical" evidence="1">
    <location>
        <begin position="44"/>
        <end position="62"/>
    </location>
</feature>
<accession>A0A347TM97</accession>
<keyword evidence="4" id="KW-1185">Reference proteome</keyword>
<dbReference type="AlphaFoldDB" id="A0A347TM97"/>
<dbReference type="Proteomes" id="UP000224740">
    <property type="component" value="Unassembled WGS sequence"/>
</dbReference>
<dbReference type="EMBL" id="NXAO01000040">
    <property type="protein sequence ID" value="PHO15043.1"/>
    <property type="molecule type" value="Genomic_DNA"/>
</dbReference>
<dbReference type="KEGG" id="amar:AMRN_2003"/>
<keyword evidence="1" id="KW-0472">Membrane</keyword>
<feature type="transmembrane region" description="Helical" evidence="1">
    <location>
        <begin position="7"/>
        <end position="32"/>
    </location>
</feature>
<sequence length="105" mass="11780">MRSISLIVSAVITAVLSTLCCLPVFLFLFFGISVGSLSFLSELGYLRIPFGILTILLLFLAYKKSKTNISCACENKGKIIMITSLFVVLFFILLFYPEFLVYFVD</sequence>
<reference evidence="2 5" key="3">
    <citation type="submission" date="2018-08" db="EMBL/GenBank/DDBJ databases">
        <title>Complete genome of the Arcobacter marinus type strain JCM 15502.</title>
        <authorList>
            <person name="Miller W.G."/>
            <person name="Yee E."/>
            <person name="Huynh S."/>
            <person name="Parker C.T."/>
        </authorList>
    </citation>
    <scope>NUCLEOTIDE SEQUENCE [LARGE SCALE GENOMIC DNA]</scope>
    <source>
        <strain evidence="2 5">JCM 15502</strain>
    </source>
</reference>
<reference evidence="3" key="2">
    <citation type="submission" date="2017-09" db="EMBL/GenBank/DDBJ databases">
        <authorList>
            <person name="Perez-Cataluna A."/>
            <person name="Figueras M.J."/>
            <person name="Salas-Masso N."/>
        </authorList>
    </citation>
    <scope>NUCLEOTIDE SEQUENCE</scope>
    <source>
        <strain evidence="3">CECT 7727</strain>
    </source>
</reference>
<evidence type="ECO:0000313" key="5">
    <source>
        <dbReference type="Proteomes" id="UP000264693"/>
    </source>
</evidence>
<dbReference type="Proteomes" id="UP000264693">
    <property type="component" value="Chromosome"/>
</dbReference>
<dbReference type="EMBL" id="CP032101">
    <property type="protein sequence ID" value="AXX87725.1"/>
    <property type="molecule type" value="Genomic_DNA"/>
</dbReference>